<protein>
    <submittedName>
        <fullName evidence="2">Anti-sigma-K factor RskA</fullName>
    </submittedName>
</protein>
<dbReference type="GO" id="GO:0016989">
    <property type="term" value="F:sigma factor antagonist activity"/>
    <property type="evidence" value="ECO:0007669"/>
    <property type="project" value="TreeGrafter"/>
</dbReference>
<evidence type="ECO:0000313" key="3">
    <source>
        <dbReference type="Proteomes" id="UP000186308"/>
    </source>
</evidence>
<dbReference type="RefSeq" id="WP_029310858.1">
    <property type="nucleotide sequence ID" value="NZ_FTNE01000003.1"/>
</dbReference>
<dbReference type="Proteomes" id="UP000186308">
    <property type="component" value="Unassembled WGS sequence"/>
</dbReference>
<dbReference type="InterPro" id="IPR018764">
    <property type="entry name" value="RskA_C"/>
</dbReference>
<comment type="caution">
    <text evidence="2">The sequence shown here is derived from an EMBL/GenBank/DDBJ whole genome shotgun (WGS) entry which is preliminary data.</text>
</comment>
<accession>A0A8G2CIM2</accession>
<dbReference type="PANTHER" id="PTHR37461">
    <property type="entry name" value="ANTI-SIGMA-K FACTOR RSKA"/>
    <property type="match status" value="1"/>
</dbReference>
<dbReference type="AlphaFoldDB" id="A0A8G2CIM2"/>
<dbReference type="PANTHER" id="PTHR37461:SF1">
    <property type="entry name" value="ANTI-SIGMA-K FACTOR RSKA"/>
    <property type="match status" value="1"/>
</dbReference>
<keyword evidence="3" id="KW-1185">Reference proteome</keyword>
<dbReference type="GO" id="GO:0006417">
    <property type="term" value="P:regulation of translation"/>
    <property type="evidence" value="ECO:0007669"/>
    <property type="project" value="TreeGrafter"/>
</dbReference>
<reference evidence="2 3" key="1">
    <citation type="submission" date="2017-01" db="EMBL/GenBank/DDBJ databases">
        <authorList>
            <person name="Varghese N."/>
            <person name="Submissions S."/>
        </authorList>
    </citation>
    <scope>NUCLEOTIDE SEQUENCE [LARGE SCALE GENOMIC DNA]</scope>
    <source>
        <strain evidence="2 3">ATCC 35905</strain>
    </source>
</reference>
<dbReference type="InterPro" id="IPR051474">
    <property type="entry name" value="Anti-sigma-K/W_factor"/>
</dbReference>
<gene>
    <name evidence="2" type="ORF">SAMN05421828_103136</name>
</gene>
<dbReference type="EMBL" id="FTNE01000003">
    <property type="protein sequence ID" value="SIQ30346.1"/>
    <property type="molecule type" value="Genomic_DNA"/>
</dbReference>
<proteinExistence type="predicted"/>
<dbReference type="GO" id="GO:0005886">
    <property type="term" value="C:plasma membrane"/>
    <property type="evidence" value="ECO:0007669"/>
    <property type="project" value="InterPro"/>
</dbReference>
<evidence type="ECO:0000313" key="2">
    <source>
        <dbReference type="EMBL" id="SIQ30346.1"/>
    </source>
</evidence>
<sequence length="242" mass="25509">MSDLIAPIPDRAGLYVLGLLRGQERREFEADLAVDPVLAMEVSAWEVRLLPLSLAVPPVEPSESVWLEIQRILAPRDSASPVQSPTSLRRRPTWRESFWDNVAVWRGIGGIAVAAAIAIAVLRPQPTQAPGLVAVLASKAGPVFTVALRSDGGMNIAPVGDIKPPAGKVWQLWAVAGGEKPVAIGFVSARPSVLPAHQIPADLRKPNILMAVTVEPPGGSPTGQPDTPIVFAGPILPVNNGA</sequence>
<dbReference type="OrthoDB" id="9816387at2"/>
<organism evidence="2 3">
    <name type="scientific">Acidiphilium rubrum</name>
    <dbReference type="NCBI Taxonomy" id="526"/>
    <lineage>
        <taxon>Bacteria</taxon>
        <taxon>Pseudomonadati</taxon>
        <taxon>Pseudomonadota</taxon>
        <taxon>Alphaproteobacteria</taxon>
        <taxon>Acetobacterales</taxon>
        <taxon>Acidocellaceae</taxon>
        <taxon>Acidiphilium</taxon>
    </lineage>
</organism>
<evidence type="ECO:0000259" key="1">
    <source>
        <dbReference type="Pfam" id="PF10099"/>
    </source>
</evidence>
<name>A0A8G2CIM2_ACIRU</name>
<dbReference type="Pfam" id="PF10099">
    <property type="entry name" value="RskA_C"/>
    <property type="match status" value="1"/>
</dbReference>
<feature type="domain" description="Anti-sigma K factor RskA C-terminal" evidence="1">
    <location>
        <begin position="112"/>
        <end position="229"/>
    </location>
</feature>